<name>A0A4Y1Z7E9_9BACL</name>
<evidence type="ECO:0000313" key="1">
    <source>
        <dbReference type="EMBL" id="GAY74963.1"/>
    </source>
</evidence>
<accession>A0A4Y1Z7E9</accession>
<organism evidence="1 2">
    <name type="scientific">Sporolactobacillus inulinus</name>
    <dbReference type="NCBI Taxonomy" id="2078"/>
    <lineage>
        <taxon>Bacteria</taxon>
        <taxon>Bacillati</taxon>
        <taxon>Bacillota</taxon>
        <taxon>Bacilli</taxon>
        <taxon>Bacillales</taxon>
        <taxon>Sporolactobacillaceae</taxon>
        <taxon>Sporolactobacillus</taxon>
    </lineage>
</organism>
<gene>
    <name evidence="1" type="ORF">NBRC111894_517</name>
</gene>
<evidence type="ECO:0000313" key="2">
    <source>
        <dbReference type="Proteomes" id="UP000319716"/>
    </source>
</evidence>
<proteinExistence type="predicted"/>
<dbReference type="EMBL" id="BEXB01000002">
    <property type="protein sequence ID" value="GAY74963.1"/>
    <property type="molecule type" value="Genomic_DNA"/>
</dbReference>
<dbReference type="Proteomes" id="UP000319716">
    <property type="component" value="Unassembled WGS sequence"/>
</dbReference>
<comment type="caution">
    <text evidence="1">The sequence shown here is derived from an EMBL/GenBank/DDBJ whole genome shotgun (WGS) entry which is preliminary data.</text>
</comment>
<sequence length="45" mass="5514">MLNETEVEEWRSFFIRSKMSKNPSFRCETPQIPAWLRRLAVRLIF</sequence>
<dbReference type="AlphaFoldDB" id="A0A4Y1Z7E9"/>
<reference evidence="1 2" key="1">
    <citation type="submission" date="2017-11" db="EMBL/GenBank/DDBJ databases">
        <title>Draft Genome Sequence of Sporolactobacillus inulinus NBRC 111894 Isolated from Koso, a Japanese Sugar-Vegetable Fermented Beverage.</title>
        <authorList>
            <person name="Chiou T.Y."/>
            <person name="Oshima K."/>
            <person name="Suda W."/>
            <person name="Hattori M."/>
            <person name="Takahashi T."/>
        </authorList>
    </citation>
    <scope>NUCLEOTIDE SEQUENCE [LARGE SCALE GENOMIC DNA]</scope>
    <source>
        <strain evidence="1 2">NBRC111894</strain>
    </source>
</reference>
<protein>
    <submittedName>
        <fullName evidence="1">Uncharacterized protein</fullName>
    </submittedName>
</protein>